<name>A0ABN7RPB7_OIKDI</name>
<evidence type="ECO:0000259" key="2">
    <source>
        <dbReference type="PROSITE" id="PS51072"/>
    </source>
</evidence>
<feature type="region of interest" description="Disordered" evidence="1">
    <location>
        <begin position="127"/>
        <end position="198"/>
    </location>
</feature>
<feature type="region of interest" description="Disordered" evidence="1">
    <location>
        <begin position="370"/>
        <end position="416"/>
    </location>
</feature>
<dbReference type="SUPFAM" id="SSF49447">
    <property type="entry name" value="Second domain of Mu2 adaptin subunit (ap50) of ap2 adaptor"/>
    <property type="match status" value="1"/>
</dbReference>
<dbReference type="Pfam" id="PF00928">
    <property type="entry name" value="Adap_comp_sub"/>
    <property type="match status" value="1"/>
</dbReference>
<reference evidence="3 4" key="1">
    <citation type="submission" date="2021-04" db="EMBL/GenBank/DDBJ databases">
        <authorList>
            <person name="Bliznina A."/>
        </authorList>
    </citation>
    <scope>NUCLEOTIDE SEQUENCE [LARGE SCALE GENOMIC DNA]</scope>
</reference>
<feature type="region of interest" description="Disordered" evidence="1">
    <location>
        <begin position="297"/>
        <end position="318"/>
    </location>
</feature>
<dbReference type="InterPro" id="IPR036168">
    <property type="entry name" value="AP2_Mu_C_sf"/>
</dbReference>
<dbReference type="EMBL" id="OU015568">
    <property type="protein sequence ID" value="CAG5079790.1"/>
    <property type="molecule type" value="Genomic_DNA"/>
</dbReference>
<feature type="domain" description="MHD" evidence="2">
    <location>
        <begin position="599"/>
        <end position="866"/>
    </location>
</feature>
<feature type="compositionally biased region" description="Basic residues" evidence="1">
    <location>
        <begin position="14"/>
        <end position="31"/>
    </location>
</feature>
<accession>A0ABN7RPB7</accession>
<evidence type="ECO:0000256" key="1">
    <source>
        <dbReference type="SAM" id="MobiDB-lite"/>
    </source>
</evidence>
<gene>
    <name evidence="3" type="ORF">OKIOD_LOCUS929</name>
</gene>
<feature type="compositionally biased region" description="Basic residues" evidence="1">
    <location>
        <begin position="170"/>
        <end position="179"/>
    </location>
</feature>
<organism evidence="3 4">
    <name type="scientific">Oikopleura dioica</name>
    <name type="common">Tunicate</name>
    <dbReference type="NCBI Taxonomy" id="34765"/>
    <lineage>
        <taxon>Eukaryota</taxon>
        <taxon>Metazoa</taxon>
        <taxon>Chordata</taxon>
        <taxon>Tunicata</taxon>
        <taxon>Appendicularia</taxon>
        <taxon>Copelata</taxon>
        <taxon>Oikopleuridae</taxon>
        <taxon>Oikopleura</taxon>
    </lineage>
</organism>
<keyword evidence="4" id="KW-1185">Reference proteome</keyword>
<dbReference type="Proteomes" id="UP001158576">
    <property type="component" value="Chromosome PAR"/>
</dbReference>
<proteinExistence type="predicted"/>
<evidence type="ECO:0000313" key="3">
    <source>
        <dbReference type="EMBL" id="CAG5079790.1"/>
    </source>
</evidence>
<feature type="compositionally biased region" description="Polar residues" evidence="1">
    <location>
        <begin position="400"/>
        <end position="416"/>
    </location>
</feature>
<dbReference type="InterPro" id="IPR028565">
    <property type="entry name" value="MHD"/>
</dbReference>
<dbReference type="PROSITE" id="PS51072">
    <property type="entry name" value="MHD"/>
    <property type="match status" value="1"/>
</dbReference>
<protein>
    <submittedName>
        <fullName evidence="3">Oidioi.mRNA.OKI2018_I69.PAR.g9371.t1.cds</fullName>
    </submittedName>
</protein>
<sequence length="868" mass="96404">MEAAPLEVSARNSFFKRTRNNSGSHSRHSNNKKSSSSRPFLKRRGYGQLDCDDDSTSAVDFPELFPSSGPNLQETTEESGVDTSGFQCPALLANSPYEEPLLSSNSPLEDPKCFAQEIAAEENDPELPVFEVNNPPPPIPARQLKHSSTSSRDSPVPVLPGPPPSLSRRQNSRKDRKRPAFAQNNQKKAPPVRQISVGEQIFPADEVNRVPVNLSNTDNPFSITSRPISTSVTFESSLSESAKSQSSNLQKMNQSMSYGWSDLEKEGSETSEDGSSLLLPNKSTCGFANFSISESDVFPQPEKEEDEAPQDAFSSDGSDFEVADLDLSTEPLSTEGDEETVTEYGSTNNLAQFEPEVPMEVNSANCASVRPRPKSLHLPHLSSSSHMGGSAERISPGTPTPCSKGSTNDTLHSSGPENCGVDYLLNSLDDNENEMNVDVLMDQARTTSFSGFVKLKRSRKPRIKARQWVPVQISIPDKTVLIFSDDGRLLEEIDIHANQNVSAIQVEQSQDTSMPIYVVKLLRTFYKAKKLVGIGSAKNYSDFESSTAVYEKYATKVNQILKVGLKDYIVAHSFASLLSKTIKSSELASEDVEILASPVCRLIVDVFDEISCEINEDMEICAPNSSLETAIEVLAFSVDSATFELNQHSINEDSNELEETEINPFNLRIHPLAIPPEDEKYSYEETRTIKICPVNTARMEILRFNTAVDSFNLPISLKVDYTLSPKNFSIACSMHFDEVQASLKNVTIHLPMPTNCARYSTDTWFISNTVGKWKIEGDWMIWSIDSLKLENQEMKQQFLSAACRGSNSEKIPSQLAILQYEQLNETAASRARIKNDKIELQSQRCVDEDATVINYRSKYFAKVWIRLN</sequence>
<evidence type="ECO:0000313" key="4">
    <source>
        <dbReference type="Proteomes" id="UP001158576"/>
    </source>
</evidence>
<feature type="region of interest" description="Disordered" evidence="1">
    <location>
        <begin position="1"/>
        <end position="87"/>
    </location>
</feature>